<protein>
    <submittedName>
        <fullName evidence="1">Uncharacterized protein</fullName>
    </submittedName>
</protein>
<sequence length="191" mass="20434">DVTVGVISRPQANIADFYREMGELFGVELRPHNRWGGAKILRTGDVAAGPGNCSRVRRGVRSFPGTAAARVPGHDAGRNRAPTCHYAVRRHGRHGHARACCTGRGSRAVAGVDRRGAPRAEGSGRVTTAIGATASTCESLAAPRQATADAGRARASFHAGLVESPGWYQHYGCSRRESLRIVKRRTREISV</sequence>
<dbReference type="AlphaFoldDB" id="A0A2S6NPA2"/>
<comment type="caution">
    <text evidence="1">The sequence shown here is derived from an EMBL/GenBank/DDBJ whole genome shotgun (WGS) entry which is preliminary data.</text>
</comment>
<gene>
    <name evidence="1" type="ORF">CCS01_00400</name>
</gene>
<proteinExistence type="predicted"/>
<name>A0A2S6NPA2_RHOGL</name>
<accession>A0A2S6NPA2</accession>
<organism evidence="1 2">
    <name type="scientific">Rhodopila globiformis</name>
    <name type="common">Rhodopseudomonas globiformis</name>
    <dbReference type="NCBI Taxonomy" id="1071"/>
    <lineage>
        <taxon>Bacteria</taxon>
        <taxon>Pseudomonadati</taxon>
        <taxon>Pseudomonadota</taxon>
        <taxon>Alphaproteobacteria</taxon>
        <taxon>Acetobacterales</taxon>
        <taxon>Acetobacteraceae</taxon>
        <taxon>Rhodopila</taxon>
    </lineage>
</organism>
<feature type="non-terminal residue" evidence="1">
    <location>
        <position position="1"/>
    </location>
</feature>
<evidence type="ECO:0000313" key="2">
    <source>
        <dbReference type="Proteomes" id="UP000239724"/>
    </source>
</evidence>
<dbReference type="Proteomes" id="UP000239724">
    <property type="component" value="Unassembled WGS sequence"/>
</dbReference>
<evidence type="ECO:0000313" key="1">
    <source>
        <dbReference type="EMBL" id="PPQ40803.1"/>
    </source>
</evidence>
<dbReference type="EMBL" id="NHRY01000021">
    <property type="protein sequence ID" value="PPQ40803.1"/>
    <property type="molecule type" value="Genomic_DNA"/>
</dbReference>
<keyword evidence="2" id="KW-1185">Reference proteome</keyword>
<reference evidence="1 2" key="1">
    <citation type="journal article" date="2018" name="Arch. Microbiol.">
        <title>New insights into the metabolic potential of the phototrophic purple bacterium Rhodopila globiformis DSM 161(T) from its draft genome sequence and evidence for a vanadium-dependent nitrogenase.</title>
        <authorList>
            <person name="Imhoff J.F."/>
            <person name="Rahn T."/>
            <person name="Kunzel S."/>
            <person name="Neulinger S.C."/>
        </authorList>
    </citation>
    <scope>NUCLEOTIDE SEQUENCE [LARGE SCALE GENOMIC DNA]</scope>
    <source>
        <strain evidence="1 2">DSM 161</strain>
    </source>
</reference>